<feature type="compositionally biased region" description="Low complexity" evidence="1">
    <location>
        <begin position="12"/>
        <end position="30"/>
    </location>
</feature>
<sequence length="211" mass="22343">MRWATPREMTESSQPSSSSSSFAAPAAAVAEQEDKNGVVDVEGETEQQGVMGGHSGASTGGESLELPQRPSPAAASVAVQAPHRPLSTFAGVRLQLRPPLADASAAVEVPQPPPPAPAPPPPRIHLRPASHPPEAPAAVQSHQPARFVTTLSRNLESAQDGLRLGAATASYHCQRLIDSSPEHEQEKRQVGKEEVEEEDYSEFVCLFLSLP</sequence>
<dbReference type="AlphaFoldDB" id="A0A0G4HRL3"/>
<dbReference type="EMBL" id="CDMZ01003587">
    <property type="protein sequence ID" value="CEM46893.1"/>
    <property type="molecule type" value="Genomic_DNA"/>
</dbReference>
<feature type="compositionally biased region" description="Low complexity" evidence="1">
    <location>
        <begin position="67"/>
        <end position="80"/>
    </location>
</feature>
<feature type="region of interest" description="Disordered" evidence="1">
    <location>
        <begin position="176"/>
        <end position="200"/>
    </location>
</feature>
<gene>
    <name evidence="2" type="ORF">Cvel_8088</name>
</gene>
<feature type="region of interest" description="Disordered" evidence="1">
    <location>
        <begin position="103"/>
        <end position="143"/>
    </location>
</feature>
<organism evidence="2">
    <name type="scientific">Chromera velia CCMP2878</name>
    <dbReference type="NCBI Taxonomy" id="1169474"/>
    <lineage>
        <taxon>Eukaryota</taxon>
        <taxon>Sar</taxon>
        <taxon>Alveolata</taxon>
        <taxon>Colpodellida</taxon>
        <taxon>Chromeraceae</taxon>
        <taxon>Chromera</taxon>
    </lineage>
</organism>
<feature type="compositionally biased region" description="Pro residues" evidence="1">
    <location>
        <begin position="110"/>
        <end position="123"/>
    </location>
</feature>
<protein>
    <submittedName>
        <fullName evidence="2">Uncharacterized protein</fullName>
    </submittedName>
</protein>
<name>A0A0G4HRL3_9ALVE</name>
<feature type="compositionally biased region" description="Gly residues" evidence="1">
    <location>
        <begin position="50"/>
        <end position="59"/>
    </location>
</feature>
<evidence type="ECO:0000256" key="1">
    <source>
        <dbReference type="SAM" id="MobiDB-lite"/>
    </source>
</evidence>
<proteinExistence type="predicted"/>
<feature type="compositionally biased region" description="Basic and acidic residues" evidence="1">
    <location>
        <begin position="180"/>
        <end position="193"/>
    </location>
</feature>
<feature type="region of interest" description="Disordered" evidence="1">
    <location>
        <begin position="1"/>
        <end position="80"/>
    </location>
</feature>
<evidence type="ECO:0000313" key="2">
    <source>
        <dbReference type="EMBL" id="CEM46893.1"/>
    </source>
</evidence>
<dbReference type="VEuPathDB" id="CryptoDB:Cvel_8088"/>
<reference evidence="2" key="1">
    <citation type="submission" date="2014-11" db="EMBL/GenBank/DDBJ databases">
        <authorList>
            <person name="Otto D Thomas"/>
            <person name="Naeem Raeece"/>
        </authorList>
    </citation>
    <scope>NUCLEOTIDE SEQUENCE</scope>
</reference>
<accession>A0A0G4HRL3</accession>